<dbReference type="PANTHER" id="PTHR13018:SF5">
    <property type="entry name" value="RE44586P"/>
    <property type="match status" value="1"/>
</dbReference>
<feature type="transmembrane region" description="Helical" evidence="2">
    <location>
        <begin position="1345"/>
        <end position="1368"/>
    </location>
</feature>
<feature type="transmembrane region" description="Helical" evidence="2">
    <location>
        <begin position="52"/>
        <end position="76"/>
    </location>
</feature>
<accession>A0ABD3MCX1</accession>
<feature type="transmembrane region" description="Helical" evidence="2">
    <location>
        <begin position="1468"/>
        <end position="1484"/>
    </location>
</feature>
<keyword evidence="2" id="KW-1133">Transmembrane helix</keyword>
<feature type="compositionally biased region" description="Basic and acidic residues" evidence="1">
    <location>
        <begin position="617"/>
        <end position="627"/>
    </location>
</feature>
<feature type="compositionally biased region" description="Basic residues" evidence="1">
    <location>
        <begin position="607"/>
        <end position="616"/>
    </location>
</feature>
<gene>
    <name evidence="4" type="ORF">ACHAWU_007391</name>
</gene>
<feature type="compositionally biased region" description="Low complexity" evidence="1">
    <location>
        <begin position="320"/>
        <end position="334"/>
    </location>
</feature>
<feature type="region of interest" description="Disordered" evidence="1">
    <location>
        <begin position="232"/>
        <end position="305"/>
    </location>
</feature>
<comment type="caution">
    <text evidence="4">The sequence shown here is derived from an EMBL/GenBank/DDBJ whole genome shotgun (WGS) entry which is preliminary data.</text>
</comment>
<keyword evidence="5" id="KW-1185">Reference proteome</keyword>
<organism evidence="4 5">
    <name type="scientific">Discostella pseudostelligera</name>
    <dbReference type="NCBI Taxonomy" id="259834"/>
    <lineage>
        <taxon>Eukaryota</taxon>
        <taxon>Sar</taxon>
        <taxon>Stramenopiles</taxon>
        <taxon>Ochrophyta</taxon>
        <taxon>Bacillariophyta</taxon>
        <taxon>Coscinodiscophyceae</taxon>
        <taxon>Thalassiosirophycidae</taxon>
        <taxon>Stephanodiscales</taxon>
        <taxon>Stephanodiscaceae</taxon>
        <taxon>Discostella</taxon>
    </lineage>
</organism>
<keyword evidence="2" id="KW-0472">Membrane</keyword>
<name>A0ABD3MCX1_9STRA</name>
<feature type="compositionally biased region" description="Low complexity" evidence="1">
    <location>
        <begin position="293"/>
        <end position="305"/>
    </location>
</feature>
<feature type="compositionally biased region" description="Acidic residues" evidence="1">
    <location>
        <begin position="566"/>
        <end position="587"/>
    </location>
</feature>
<evidence type="ECO:0000256" key="1">
    <source>
        <dbReference type="SAM" id="MobiDB-lite"/>
    </source>
</evidence>
<sequence length="1735" mass="191086">MKDNMNSTSSSTSSTSSTTATTATTSSSTTTTSTSTSIPINVQHYHGITLQAIGLTLVGGLCVSTVSILAFGLALLRRHTNIAPRCTMRHPNTIWRSRREIYAERKRKKKKKRINNNGVNNNYNNNDGSGVVVATGSDAASSSTTAGAIISQWRIKVIKWWGKVEEDKVVGNKLSSTADDTKANANAAAAVVTAADFLEMPCQELTTRPLPPPSSSSSINISMTDLWKQQPSAQQFHPHPKLLQQQQQQQNQHVFKSNSTSTSINASNNDPRMLGCSTRRRRGGGEVNADPFTTTTNGTTTANSNNGTFMSVVDIPTTNNNVNVNNNNNNFHNNYSIPTPPSPPPGATTSSPTTPLHPQDRGNPFLGWIPWTLHLSYDRMLRGIPGTGTRSKGMEGKLLGVNLDAIVLFRYHALCLRVTAVACVLCIGIILPMNITACEEVKCNNGLTNYGRTTIANVVSYFRMEDNIANSTTTTTTTTTNTQTTVTTEDAGFWNIFWTNQSTLHLLRLYAIAVCTWYITYFTLKNIKREWRENLVLRRVYYLEADHYGNRMAELDRTVFNHPGGEDETMDDENSDDDDDDDEEEEDRTTTLSCPRRKSMEKNSARYNKRSQRKKKDREPWIPHPEHRDTVPNIELYSVLVGGLPSLPDEVVNSKDMQTALGFSKRASIDWQLAVATTFFDHCVPNQPGFSSSVVAVTILPGAPELAKAWRKWYSAAAALRRLRFIRQVIKEKRYYDIDDVDEECGGASASASAKSSSSSSVFKPTNSNREMMNETDDVNQNNAPSRTKVTFLHDNIPSFPPQYREDEDGGHPQHQSKMARHLGGVGKQAETSSDVGYLIFRSLNYGPEQQAVYSREMAQGAAACCPNGCCEGRVRRLPIDRLLEMEDATIIRLEKAQYELQCAQMKAAVSIVDVGDKAIRKPLREDNSGVTDFVLQQRTASRDGHFPDYSSSDSFRMNGGGRGIADDLLEAAAPYSISERTANNIDEEARVFRGSALPPSNMGNDMIASPPQSNDYFRPLPAVAETSCESTMSGKSPILPTSSRSNNILRMNSEGRFFFDSATTHDEDDASSKLSKYQSTVPTLRRRANTAQSAYSEADISQASNQWNQVNSILRTTDVDDESSSRNKRDIETGVWVKPSFKSFSAAVKSDFLSTMKAVGRWTKGKTDPLTSTLAKDSTYAVVTFSSRQASVAARHCLADGRGVQRWLSVETVPVPPLADSAPCDIITCRGCCRPVTLNINNNQLMLRRYIALASLVFIYVFYTIPITTAQSLVAPQTLQKSLPGLQEWLNQSKYLSAEIMSGLVSALLYTAFFAICPVMFKAIANSGSQATSVQEAEKFALQYYWYFMLVTAFVFTGLADAAINILDHRFDNLEQSIEVLMENIAAQTPLTTAATWLNWIIVRTTMTLPLQYLLQINSFIFGCLGMKCCARCVMGGGPGGPIPYRIYVDGGVVFLCVVALAPQSPLVAPVALLYYLVCVPLWRRNCIFVYRPKFDSGGERWPFLSDMLITSLFMGQFLLTLQMLLRDAFGPAIIAALPAIPTYLYRNFLIKRFRRAYDDAGLLQTSLLDGWDNTIPTSVEKREEFRQFLVDAHKAAYIPVCIAGGATNILTAEPAVVIPSENDDMLGYADVSKFGGGGGGGVGGTEMNSSPASYNRELSFNGMSGSDSPTLSNQPGAFMRRAMSFSAQYTPRSIVSPSNLSDLVDERGGEGGVGPEASPVSMFLQKLHTREEI</sequence>
<feature type="transmembrane region" description="Helical" evidence="2">
    <location>
        <begin position="1505"/>
        <end position="1524"/>
    </location>
</feature>
<reference evidence="4 5" key="1">
    <citation type="submission" date="2024-10" db="EMBL/GenBank/DDBJ databases">
        <title>Updated reference genomes for cyclostephanoid diatoms.</title>
        <authorList>
            <person name="Roberts W.R."/>
            <person name="Alverson A.J."/>
        </authorList>
    </citation>
    <scope>NUCLEOTIDE SEQUENCE [LARGE SCALE GENOMIC DNA]</scope>
    <source>
        <strain evidence="4 5">AJA232-27</strain>
    </source>
</reference>
<dbReference type="InterPro" id="IPR045122">
    <property type="entry name" value="Csc1-like"/>
</dbReference>
<feature type="region of interest" description="Disordered" evidence="1">
    <location>
        <begin position="1065"/>
        <end position="1086"/>
    </location>
</feature>
<feature type="compositionally biased region" description="Polar residues" evidence="1">
    <location>
        <begin position="762"/>
        <end position="771"/>
    </location>
</feature>
<protein>
    <recommendedName>
        <fullName evidence="3">CSC1/OSCA1-like 7TM region domain-containing protein</fullName>
    </recommendedName>
</protein>
<keyword evidence="2" id="KW-0812">Transmembrane</keyword>
<dbReference type="Pfam" id="PF02714">
    <property type="entry name" value="RSN1_7TM"/>
    <property type="match status" value="1"/>
</dbReference>
<evidence type="ECO:0000313" key="4">
    <source>
        <dbReference type="EMBL" id="KAL3761432.1"/>
    </source>
</evidence>
<feature type="compositionally biased region" description="Low complexity" evidence="1">
    <location>
        <begin position="7"/>
        <end position="36"/>
    </location>
</feature>
<dbReference type="InterPro" id="IPR003864">
    <property type="entry name" value="CSC1/OSCA1-like_7TM"/>
</dbReference>
<dbReference type="Proteomes" id="UP001530293">
    <property type="component" value="Unassembled WGS sequence"/>
</dbReference>
<feature type="region of interest" description="Disordered" evidence="1">
    <location>
        <begin position="747"/>
        <end position="784"/>
    </location>
</feature>
<proteinExistence type="predicted"/>
<feature type="transmembrane region" description="Helical" evidence="2">
    <location>
        <begin position="1414"/>
        <end position="1432"/>
    </location>
</feature>
<evidence type="ECO:0000256" key="2">
    <source>
        <dbReference type="SAM" id="Phobius"/>
    </source>
</evidence>
<evidence type="ECO:0000313" key="5">
    <source>
        <dbReference type="Proteomes" id="UP001530293"/>
    </source>
</evidence>
<evidence type="ECO:0000259" key="3">
    <source>
        <dbReference type="Pfam" id="PF02714"/>
    </source>
</evidence>
<feature type="transmembrane region" description="Helical" evidence="2">
    <location>
        <begin position="1251"/>
        <end position="1275"/>
    </location>
</feature>
<feature type="compositionally biased region" description="Low complexity" evidence="1">
    <location>
        <begin position="244"/>
        <end position="269"/>
    </location>
</feature>
<feature type="region of interest" description="Disordered" evidence="1">
    <location>
        <begin position="1"/>
        <end position="36"/>
    </location>
</feature>
<feature type="domain" description="CSC1/OSCA1-like 7TM region" evidence="3">
    <location>
        <begin position="1249"/>
        <end position="1522"/>
    </location>
</feature>
<dbReference type="EMBL" id="JALLBG020000150">
    <property type="protein sequence ID" value="KAL3761432.1"/>
    <property type="molecule type" value="Genomic_DNA"/>
</dbReference>
<feature type="region of interest" description="Disordered" evidence="1">
    <location>
        <begin position="559"/>
        <end position="627"/>
    </location>
</feature>
<feature type="transmembrane region" description="Helical" evidence="2">
    <location>
        <begin position="1530"/>
        <end position="1547"/>
    </location>
</feature>
<feature type="compositionally biased region" description="Polar residues" evidence="1">
    <location>
        <begin position="1073"/>
        <end position="1083"/>
    </location>
</feature>
<feature type="transmembrane region" description="Helical" evidence="2">
    <location>
        <begin position="1301"/>
        <end position="1325"/>
    </location>
</feature>
<feature type="compositionally biased region" description="Low complexity" evidence="1">
    <location>
        <begin position="748"/>
        <end position="761"/>
    </location>
</feature>
<dbReference type="PANTHER" id="PTHR13018">
    <property type="entry name" value="PROBABLE MEMBRANE PROTEIN DUF221-RELATED"/>
    <property type="match status" value="1"/>
</dbReference>
<feature type="region of interest" description="Disordered" evidence="1">
    <location>
        <begin position="320"/>
        <end position="359"/>
    </location>
</feature>